<name>A0ABU4WFU6_9FUSO</name>
<proteinExistence type="predicted"/>
<keyword evidence="3" id="KW-1185">Reference proteome</keyword>
<reference evidence="3" key="1">
    <citation type="submission" date="2023-07" db="EMBL/GenBank/DDBJ databases">
        <authorList>
            <person name="Colorado M.A."/>
            <person name="Villamil L.M."/>
            <person name="Melo J.F."/>
            <person name="Rodriguez J.A."/>
            <person name="Ruiz R.Y."/>
        </authorList>
    </citation>
    <scope>NUCLEOTIDE SEQUENCE [LARGE SCALE GENOMIC DNA]</scope>
    <source>
        <strain evidence="3">C33</strain>
    </source>
</reference>
<evidence type="ECO:0000313" key="2">
    <source>
        <dbReference type="EMBL" id="MDX8337431.1"/>
    </source>
</evidence>
<dbReference type="Proteomes" id="UP001279681">
    <property type="component" value="Unassembled WGS sequence"/>
</dbReference>
<dbReference type="EMBL" id="JAVIKH010000042">
    <property type="protein sequence ID" value="MDX8337431.1"/>
    <property type="molecule type" value="Genomic_DNA"/>
</dbReference>
<comment type="caution">
    <text evidence="2">The sequence shown here is derived from an EMBL/GenBank/DDBJ whole genome shotgun (WGS) entry which is preliminary data.</text>
</comment>
<protein>
    <submittedName>
        <fullName evidence="2">Uncharacterized protein</fullName>
    </submittedName>
</protein>
<sequence>MRMPFTKPTPEGRIFFQAYKIIEEIIESSEIIDSVSTIHLRQTYKRNSYLVSDENFFNSLCQNLVELGKQYKEITGKDKLPKIFIPPILYKNVKSVTTYINKAYSKKILTYDDYAGRELKKLHNELMESKVPQSQIDLEIKNLREQLKKQQEKYNAKLAIIRLSSCDFRAKLRDDEKEIKRITLREQGTFFLGKPKFYEQPPKSTRNDLYENRNGIYQINAEVYLSDLEDPTLI</sequence>
<dbReference type="RefSeq" id="WP_294097282.1">
    <property type="nucleotide sequence ID" value="NZ_JAVIKH010000042.1"/>
</dbReference>
<accession>A0ABU4WFU6</accession>
<evidence type="ECO:0000313" key="3">
    <source>
        <dbReference type="Proteomes" id="UP001279681"/>
    </source>
</evidence>
<organism evidence="2 3">
    <name type="scientific">Candidatus Cetobacterium colombiensis</name>
    <dbReference type="NCBI Taxonomy" id="3073100"/>
    <lineage>
        <taxon>Bacteria</taxon>
        <taxon>Fusobacteriati</taxon>
        <taxon>Fusobacteriota</taxon>
        <taxon>Fusobacteriia</taxon>
        <taxon>Fusobacteriales</taxon>
        <taxon>Fusobacteriaceae</taxon>
        <taxon>Cetobacterium</taxon>
    </lineage>
</organism>
<evidence type="ECO:0000256" key="1">
    <source>
        <dbReference type="SAM" id="Coils"/>
    </source>
</evidence>
<gene>
    <name evidence="2" type="ORF">RFV38_13170</name>
</gene>
<feature type="coiled-coil region" evidence="1">
    <location>
        <begin position="133"/>
        <end position="160"/>
    </location>
</feature>
<keyword evidence="1" id="KW-0175">Coiled coil</keyword>